<keyword evidence="7" id="KW-0413">Isomerase</keyword>
<dbReference type="InterPro" id="IPR002288">
    <property type="entry name" value="DNA_gyrase_B_C"/>
</dbReference>
<keyword evidence="3" id="KW-0547">Nucleotide-binding</keyword>
<evidence type="ECO:0000313" key="9">
    <source>
        <dbReference type="EMBL" id="CAB5042929.1"/>
    </source>
</evidence>
<dbReference type="PANTHER" id="PTHR45866">
    <property type="entry name" value="DNA GYRASE/TOPOISOMERASE SUBUNIT B"/>
    <property type="match status" value="1"/>
</dbReference>
<dbReference type="GO" id="GO:0003677">
    <property type="term" value="F:DNA binding"/>
    <property type="evidence" value="ECO:0007669"/>
    <property type="project" value="UniProtKB-KW"/>
</dbReference>
<feature type="domain" description="DNA gyrase B subunit C-terminal" evidence="8">
    <location>
        <begin position="1"/>
        <end position="48"/>
    </location>
</feature>
<dbReference type="Pfam" id="PF00986">
    <property type="entry name" value="DNA_gyraseB_C"/>
    <property type="match status" value="1"/>
</dbReference>
<keyword evidence="5" id="KW-0799">Topoisomerase</keyword>
<evidence type="ECO:0000256" key="1">
    <source>
        <dbReference type="ARBA" id="ARBA00000185"/>
    </source>
</evidence>
<dbReference type="PRINTS" id="PR01159">
    <property type="entry name" value="DNAGYRASEB"/>
</dbReference>
<evidence type="ECO:0000256" key="2">
    <source>
        <dbReference type="ARBA" id="ARBA00010708"/>
    </source>
</evidence>
<keyword evidence="6" id="KW-0238">DNA-binding</keyword>
<evidence type="ECO:0000256" key="7">
    <source>
        <dbReference type="ARBA" id="ARBA00023235"/>
    </source>
</evidence>
<dbReference type="Gene3D" id="3.40.50.670">
    <property type="match status" value="1"/>
</dbReference>
<dbReference type="InterPro" id="IPR000565">
    <property type="entry name" value="Topo_IIA_B"/>
</dbReference>
<comment type="catalytic activity">
    <reaction evidence="1">
        <text>ATP-dependent breakage, passage and rejoining of double-stranded DNA.</text>
        <dbReference type="EC" id="5.6.2.2"/>
    </reaction>
</comment>
<evidence type="ECO:0000256" key="4">
    <source>
        <dbReference type="ARBA" id="ARBA00022840"/>
    </source>
</evidence>
<evidence type="ECO:0000256" key="5">
    <source>
        <dbReference type="ARBA" id="ARBA00023029"/>
    </source>
</evidence>
<organism evidence="9">
    <name type="scientific">freshwater metagenome</name>
    <dbReference type="NCBI Taxonomy" id="449393"/>
    <lineage>
        <taxon>unclassified sequences</taxon>
        <taxon>metagenomes</taxon>
        <taxon>ecological metagenomes</taxon>
    </lineage>
</organism>
<dbReference type="InterPro" id="IPR013760">
    <property type="entry name" value="Topo_IIA-like_dom_sf"/>
</dbReference>
<dbReference type="SUPFAM" id="SSF56719">
    <property type="entry name" value="Type II DNA topoisomerase"/>
    <property type="match status" value="1"/>
</dbReference>
<dbReference type="GO" id="GO:0003918">
    <property type="term" value="F:DNA topoisomerase type II (double strand cut, ATP-hydrolyzing) activity"/>
    <property type="evidence" value="ECO:0007669"/>
    <property type="project" value="UniProtKB-EC"/>
</dbReference>
<dbReference type="PANTHER" id="PTHR45866:SF1">
    <property type="entry name" value="DNA GYRASE SUBUNIT B, MITOCHONDRIAL"/>
    <property type="match status" value="1"/>
</dbReference>
<keyword evidence="4" id="KW-0067">ATP-binding</keyword>
<dbReference type="InterPro" id="IPR013759">
    <property type="entry name" value="Topo_IIA_B_C"/>
</dbReference>
<comment type="similarity">
    <text evidence="2">Belongs to the type II topoisomerase GyrB family.</text>
</comment>
<proteinExistence type="inferred from homology"/>
<reference evidence="9" key="1">
    <citation type="submission" date="2020-05" db="EMBL/GenBank/DDBJ databases">
        <authorList>
            <person name="Chiriac C."/>
            <person name="Salcher M."/>
            <person name="Ghai R."/>
            <person name="Kavagutti S V."/>
        </authorList>
    </citation>
    <scope>NUCLEOTIDE SEQUENCE</scope>
</reference>
<evidence type="ECO:0000256" key="3">
    <source>
        <dbReference type="ARBA" id="ARBA00022741"/>
    </source>
</evidence>
<sequence>MDSSQLRETTMDPAHRTLRRITMNDVTAATAVFDLLMGNDVGPRKEFIVDGASGLDRDRIDA</sequence>
<dbReference type="GO" id="GO:0006265">
    <property type="term" value="P:DNA topological change"/>
    <property type="evidence" value="ECO:0007669"/>
    <property type="project" value="InterPro"/>
</dbReference>
<dbReference type="EMBL" id="CAFBPZ010000165">
    <property type="protein sequence ID" value="CAB5042929.1"/>
    <property type="molecule type" value="Genomic_DNA"/>
</dbReference>
<dbReference type="AlphaFoldDB" id="A0A6J7SNH2"/>
<accession>A0A6J7SNH2</accession>
<name>A0A6J7SNH2_9ZZZZ</name>
<protein>
    <submittedName>
        <fullName evidence="9">Unannotated protein</fullName>
    </submittedName>
</protein>
<gene>
    <name evidence="9" type="ORF">UFOPK4237_01652</name>
</gene>
<evidence type="ECO:0000259" key="8">
    <source>
        <dbReference type="Pfam" id="PF00986"/>
    </source>
</evidence>
<evidence type="ECO:0000256" key="6">
    <source>
        <dbReference type="ARBA" id="ARBA00023125"/>
    </source>
</evidence>
<dbReference type="GO" id="GO:0005524">
    <property type="term" value="F:ATP binding"/>
    <property type="evidence" value="ECO:0007669"/>
    <property type="project" value="UniProtKB-KW"/>
</dbReference>